<feature type="domain" description="TonB-dependent receptor plug" evidence="2">
    <location>
        <begin position="39"/>
        <end position="141"/>
    </location>
</feature>
<dbReference type="Pfam" id="PF07715">
    <property type="entry name" value="Plug"/>
    <property type="match status" value="1"/>
</dbReference>
<dbReference type="SUPFAM" id="SSF56935">
    <property type="entry name" value="Porins"/>
    <property type="match status" value="1"/>
</dbReference>
<proteinExistence type="predicted"/>
<dbReference type="PANTHER" id="PTHR30069">
    <property type="entry name" value="TONB-DEPENDENT OUTER MEMBRANE RECEPTOR"/>
    <property type="match status" value="1"/>
</dbReference>
<dbReference type="Proteomes" id="UP001466331">
    <property type="component" value="Unassembled WGS sequence"/>
</dbReference>
<name>A0ABU9UC30_9SPIR</name>
<evidence type="ECO:0000313" key="4">
    <source>
        <dbReference type="Proteomes" id="UP001466331"/>
    </source>
</evidence>
<dbReference type="PANTHER" id="PTHR30069:SF29">
    <property type="entry name" value="HEMOGLOBIN AND HEMOGLOBIN-HAPTOGLOBIN-BINDING PROTEIN 1-RELATED"/>
    <property type="match status" value="1"/>
</dbReference>
<dbReference type="InterPro" id="IPR039426">
    <property type="entry name" value="TonB-dep_rcpt-like"/>
</dbReference>
<evidence type="ECO:0000313" key="3">
    <source>
        <dbReference type="EMBL" id="MEM5948223.1"/>
    </source>
</evidence>
<dbReference type="Gene3D" id="2.170.130.10">
    <property type="entry name" value="TonB-dependent receptor, plug domain"/>
    <property type="match status" value="1"/>
</dbReference>
<dbReference type="RefSeq" id="WP_420069669.1">
    <property type="nucleotide sequence ID" value="NZ_JBCHKQ010000002.1"/>
</dbReference>
<keyword evidence="3" id="KW-0675">Receptor</keyword>
<evidence type="ECO:0000256" key="1">
    <source>
        <dbReference type="ARBA" id="ARBA00022729"/>
    </source>
</evidence>
<organism evidence="3 4">
    <name type="scientific">Rarispira pelagica</name>
    <dbReference type="NCBI Taxonomy" id="3141764"/>
    <lineage>
        <taxon>Bacteria</taxon>
        <taxon>Pseudomonadati</taxon>
        <taxon>Spirochaetota</taxon>
        <taxon>Spirochaetia</taxon>
        <taxon>Winmispirales</taxon>
        <taxon>Winmispiraceae</taxon>
        <taxon>Rarispira</taxon>
    </lineage>
</organism>
<keyword evidence="1" id="KW-0732">Signal</keyword>
<protein>
    <submittedName>
        <fullName evidence="3">TonB-dependent receptor plug domain-containing protein</fullName>
    </submittedName>
</protein>
<accession>A0ABU9UC30</accession>
<dbReference type="InterPro" id="IPR037066">
    <property type="entry name" value="Plug_dom_sf"/>
</dbReference>
<keyword evidence="4" id="KW-1185">Reference proteome</keyword>
<comment type="caution">
    <text evidence="3">The sequence shown here is derived from an EMBL/GenBank/DDBJ whole genome shotgun (WGS) entry which is preliminary data.</text>
</comment>
<dbReference type="EMBL" id="JBCHKQ010000002">
    <property type="protein sequence ID" value="MEM5948223.1"/>
    <property type="molecule type" value="Genomic_DNA"/>
</dbReference>
<gene>
    <name evidence="3" type="ORF">WKV44_06680</name>
</gene>
<evidence type="ECO:0000259" key="2">
    <source>
        <dbReference type="Pfam" id="PF07715"/>
    </source>
</evidence>
<reference evidence="3 4" key="1">
    <citation type="submission" date="2024-03" db="EMBL/GenBank/DDBJ databases">
        <title>Ignisphaera cupida sp. nov., a hyperthermophilic hydrolytic archaeon from a hot spring of Kamchatka, and proposal of Ignisphaeraceae fam. nov.</title>
        <authorList>
            <person name="Podosokorskaya O.A."/>
            <person name="Elcheninov A.G."/>
            <person name="Maltseva A.I."/>
            <person name="Zayulina K.S."/>
            <person name="Novikov A."/>
            <person name="Merkel A.Y."/>
        </authorList>
    </citation>
    <scope>NUCLEOTIDE SEQUENCE [LARGE SCALE GENOMIC DNA]</scope>
    <source>
        <strain evidence="3 4">38H-sp</strain>
    </source>
</reference>
<sequence length="677" mass="74395">MRKTLLIIFFVLPLSFIFSQQDGMPPYANSSSLSFIADMPIYVIDTEDIASSSARTISDLLATKAFVFLYNKGRVGEISMSGMAGSPAGYIEVMINGVPYKLLTIGRAEIPPIPVSAVERIEIYKGPELSGIYSQGAIAGAINIVTRYDSDAFLYGKIGLTAYPPGRGVEIYDNSGSPDVRDYETFWEDSLLDTVYLDGAITPLDGLIAAIGFISSANDFYRSYSPEDFNRAIPLGVVDSVDVYANDNNIATRISGSIAYSFSVGSTGVSSFSYAGLTDAGGPVALIDKGTFYDDTRWTLYTQWGFSSVSSSSSSSFSVVARYDDNWISSWGSFNENLAFLEIYRLAFDYKKLWAYSWGRAWILSSVVTEFSESHAIGEPVMQGLFKLGGGFVWYPLPWLEVFYSSSYSVSPVLYWTLLKSDGMTLILPWDSSLRVTASPYDFATVFVSASHSFSPFPSIYGLTVPVSGDPSLYGGYVSSSAPAGMELFTLRGGADFSLDFADLSVWADYVFTNNMPVVDASITPSSVDTMKYDIFYVESVLRLAPWDFMSAEFMVHYAPFVDVPLGKKIPDPYYLVPVWAVPLRLSTGLDFYVMGDVFSIDVLYNGDVELDLPYDTVVSSYVYPGYVYVEVGGHFVLPMGLYFDVKFRNALGEDYYVNPVLKGAPISLDLAGGIEF</sequence>
<dbReference type="InterPro" id="IPR012910">
    <property type="entry name" value="Plug_dom"/>
</dbReference>